<dbReference type="AlphaFoldDB" id="A0AAV2RD59"/>
<protein>
    <submittedName>
        <fullName evidence="1">Uncharacterized protein</fullName>
    </submittedName>
</protein>
<gene>
    <name evidence="1" type="ORF">MNOR_LOCUS23377</name>
</gene>
<sequence length="113" mass="12133">MIGILIGDGSYLHRHGSQGIVPISPWLPNYPSITCSVSSTVPAPVEVGVMAVPIPPSTLVLLGTILIRGCDIIVLVISTEGLAVVSLFHRITSVATISEEEKNTFILDKHWLY</sequence>
<accession>A0AAV2RD59</accession>
<dbReference type="Proteomes" id="UP001497623">
    <property type="component" value="Unassembled WGS sequence"/>
</dbReference>
<name>A0AAV2RD59_MEGNR</name>
<dbReference type="EMBL" id="CAXKWB010020534">
    <property type="protein sequence ID" value="CAL4122655.1"/>
    <property type="molecule type" value="Genomic_DNA"/>
</dbReference>
<feature type="non-terminal residue" evidence="1">
    <location>
        <position position="113"/>
    </location>
</feature>
<proteinExistence type="predicted"/>
<reference evidence="1 2" key="1">
    <citation type="submission" date="2024-05" db="EMBL/GenBank/DDBJ databases">
        <authorList>
            <person name="Wallberg A."/>
        </authorList>
    </citation>
    <scope>NUCLEOTIDE SEQUENCE [LARGE SCALE GENOMIC DNA]</scope>
</reference>
<comment type="caution">
    <text evidence="1">The sequence shown here is derived from an EMBL/GenBank/DDBJ whole genome shotgun (WGS) entry which is preliminary data.</text>
</comment>
<keyword evidence="2" id="KW-1185">Reference proteome</keyword>
<evidence type="ECO:0000313" key="2">
    <source>
        <dbReference type="Proteomes" id="UP001497623"/>
    </source>
</evidence>
<organism evidence="1 2">
    <name type="scientific">Meganyctiphanes norvegica</name>
    <name type="common">Northern krill</name>
    <name type="synonym">Thysanopoda norvegica</name>
    <dbReference type="NCBI Taxonomy" id="48144"/>
    <lineage>
        <taxon>Eukaryota</taxon>
        <taxon>Metazoa</taxon>
        <taxon>Ecdysozoa</taxon>
        <taxon>Arthropoda</taxon>
        <taxon>Crustacea</taxon>
        <taxon>Multicrustacea</taxon>
        <taxon>Malacostraca</taxon>
        <taxon>Eumalacostraca</taxon>
        <taxon>Eucarida</taxon>
        <taxon>Euphausiacea</taxon>
        <taxon>Euphausiidae</taxon>
        <taxon>Meganyctiphanes</taxon>
    </lineage>
</organism>
<evidence type="ECO:0000313" key="1">
    <source>
        <dbReference type="EMBL" id="CAL4122655.1"/>
    </source>
</evidence>